<protein>
    <submittedName>
        <fullName evidence="1">Uncharacterized protein</fullName>
    </submittedName>
</protein>
<name>A0ABQ3ZI30_9ACTN</name>
<evidence type="ECO:0000313" key="1">
    <source>
        <dbReference type="EMBL" id="GIE18245.1"/>
    </source>
</evidence>
<dbReference type="InterPro" id="IPR013785">
    <property type="entry name" value="Aldolase_TIM"/>
</dbReference>
<gene>
    <name evidence="1" type="ORF">Ahu01nite_013470</name>
</gene>
<dbReference type="Proteomes" id="UP000603200">
    <property type="component" value="Unassembled WGS sequence"/>
</dbReference>
<proteinExistence type="predicted"/>
<evidence type="ECO:0000313" key="2">
    <source>
        <dbReference type="Proteomes" id="UP000603200"/>
    </source>
</evidence>
<keyword evidence="2" id="KW-1185">Reference proteome</keyword>
<dbReference type="EMBL" id="BOMN01000017">
    <property type="protein sequence ID" value="GIE18245.1"/>
    <property type="molecule type" value="Genomic_DNA"/>
</dbReference>
<dbReference type="Gene3D" id="3.20.20.70">
    <property type="entry name" value="Aldolase class I"/>
    <property type="match status" value="1"/>
</dbReference>
<reference evidence="1 2" key="1">
    <citation type="submission" date="2021-01" db="EMBL/GenBank/DDBJ databases">
        <title>Whole genome shotgun sequence of Actinoplanes humidus NBRC 14915.</title>
        <authorList>
            <person name="Komaki H."/>
            <person name="Tamura T."/>
        </authorList>
    </citation>
    <scope>NUCLEOTIDE SEQUENCE [LARGE SCALE GENOMIC DNA]</scope>
    <source>
        <strain evidence="1 2">NBRC 14915</strain>
    </source>
</reference>
<sequence>MDVVTATVSAATQDAVSGQATAGPAPTGHARPATTGVAIRVSATHIVIDRALTRAPDPVSALARINQKVTVASRR</sequence>
<comment type="caution">
    <text evidence="1">The sequence shown here is derived from an EMBL/GenBank/DDBJ whole genome shotgun (WGS) entry which is preliminary data.</text>
</comment>
<accession>A0ABQ3ZI30</accession>
<organism evidence="1 2">
    <name type="scientific">Winogradskya humida</name>
    <dbReference type="NCBI Taxonomy" id="113566"/>
    <lineage>
        <taxon>Bacteria</taxon>
        <taxon>Bacillati</taxon>
        <taxon>Actinomycetota</taxon>
        <taxon>Actinomycetes</taxon>
        <taxon>Micromonosporales</taxon>
        <taxon>Micromonosporaceae</taxon>
        <taxon>Winogradskya</taxon>
    </lineage>
</organism>